<evidence type="ECO:0000313" key="3">
    <source>
        <dbReference type="Proteomes" id="UP000251186"/>
    </source>
</evidence>
<sequence>MTDQRPDSKAVENENLRPDAEGQPPRPATEPKGSKDSSNSGETETDPATGEPN</sequence>
<dbReference type="AlphaFoldDB" id="A0A2X1BKY3"/>
<accession>A0A2X1BKY3</accession>
<gene>
    <name evidence="2" type="ORF">NCTC11166_01330</name>
</gene>
<evidence type="ECO:0000313" key="2">
    <source>
        <dbReference type="EMBL" id="SPU53142.1"/>
    </source>
</evidence>
<dbReference type="RefSeq" id="WP_181669132.1">
    <property type="nucleotide sequence ID" value="NZ_UAQP01000005.1"/>
</dbReference>
<dbReference type="Proteomes" id="UP000251186">
    <property type="component" value="Unassembled WGS sequence"/>
</dbReference>
<dbReference type="EMBL" id="UAQP01000005">
    <property type="protein sequence ID" value="SPU53142.1"/>
    <property type="molecule type" value="Genomic_DNA"/>
</dbReference>
<feature type="compositionally biased region" description="Basic and acidic residues" evidence="1">
    <location>
        <begin position="1"/>
        <end position="20"/>
    </location>
</feature>
<evidence type="ECO:0000256" key="1">
    <source>
        <dbReference type="SAM" id="MobiDB-lite"/>
    </source>
</evidence>
<organism evidence="2 3">
    <name type="scientific">Brevundimonas vesicularis</name>
    <name type="common">Pseudomonas vesicularis</name>
    <dbReference type="NCBI Taxonomy" id="41276"/>
    <lineage>
        <taxon>Bacteria</taxon>
        <taxon>Pseudomonadati</taxon>
        <taxon>Pseudomonadota</taxon>
        <taxon>Alphaproteobacteria</taxon>
        <taxon>Caulobacterales</taxon>
        <taxon>Caulobacteraceae</taxon>
        <taxon>Brevundimonas</taxon>
    </lineage>
</organism>
<protein>
    <submittedName>
        <fullName evidence="2">Uncharacterized protein</fullName>
    </submittedName>
</protein>
<proteinExistence type="predicted"/>
<reference evidence="2 3" key="1">
    <citation type="submission" date="2018-06" db="EMBL/GenBank/DDBJ databases">
        <authorList>
            <consortium name="Pathogen Informatics"/>
            <person name="Doyle S."/>
        </authorList>
    </citation>
    <scope>NUCLEOTIDE SEQUENCE [LARGE SCALE GENOMIC DNA]</scope>
    <source>
        <strain evidence="2 3">NCTC11166</strain>
    </source>
</reference>
<name>A0A2X1BKY3_BREVE</name>
<feature type="region of interest" description="Disordered" evidence="1">
    <location>
        <begin position="1"/>
        <end position="53"/>
    </location>
</feature>